<dbReference type="GO" id="GO:0006825">
    <property type="term" value="P:copper ion transport"/>
    <property type="evidence" value="ECO:0007669"/>
    <property type="project" value="InterPro"/>
</dbReference>
<dbReference type="InterPro" id="IPR006122">
    <property type="entry name" value="HMA_Cu_ion-bd"/>
</dbReference>
<evidence type="ECO:0000313" key="9">
    <source>
        <dbReference type="Proteomes" id="UP000243739"/>
    </source>
</evidence>
<accession>A0A1D2YWV7</accession>
<comment type="subcellular location">
    <subcellularLocation>
        <location evidence="1">Cytoplasm</location>
    </subcellularLocation>
</comment>
<dbReference type="CDD" id="cd00371">
    <property type="entry name" value="HMA"/>
    <property type="match status" value="1"/>
</dbReference>
<dbReference type="GO" id="GO:0005737">
    <property type="term" value="C:cytoplasm"/>
    <property type="evidence" value="ECO:0007669"/>
    <property type="project" value="UniProtKB-SubCell"/>
</dbReference>
<keyword evidence="4" id="KW-0479">Metal-binding</keyword>
<gene>
    <name evidence="8" type="ORF">BHF71_05980</name>
</gene>
<dbReference type="OrthoDB" id="9813965at2"/>
<dbReference type="Proteomes" id="UP000243739">
    <property type="component" value="Unassembled WGS sequence"/>
</dbReference>
<dbReference type="SUPFAM" id="SSF55008">
    <property type="entry name" value="HMA, heavy metal-associated domain"/>
    <property type="match status" value="1"/>
</dbReference>
<dbReference type="AlphaFoldDB" id="A0A1D2YWV7"/>
<organism evidence="8 9">
    <name type="scientific">Vulcanibacillus modesticaldus</name>
    <dbReference type="NCBI Taxonomy" id="337097"/>
    <lineage>
        <taxon>Bacteria</taxon>
        <taxon>Bacillati</taxon>
        <taxon>Bacillota</taxon>
        <taxon>Bacilli</taxon>
        <taxon>Bacillales</taxon>
        <taxon>Bacillaceae</taxon>
        <taxon>Vulcanibacillus</taxon>
    </lineage>
</organism>
<sequence length="76" mass="7896">MGCCSSHNETKITLTVEGMTCGHCKSSIEKALSELDGVKSAVVDIEAKKVDVSYDSGKVTVDAIKAAIEDAGYSVA</sequence>
<proteinExistence type="predicted"/>
<evidence type="ECO:0000256" key="3">
    <source>
        <dbReference type="ARBA" id="ARBA00022490"/>
    </source>
</evidence>
<comment type="caution">
    <text evidence="8">The sequence shown here is derived from an EMBL/GenBank/DDBJ whole genome shotgun (WGS) entry which is preliminary data.</text>
</comment>
<dbReference type="FunFam" id="3.30.70.100:FF:000005">
    <property type="entry name" value="Copper-exporting P-type ATPase A"/>
    <property type="match status" value="1"/>
</dbReference>
<dbReference type="PANTHER" id="PTHR46594:SF4">
    <property type="entry name" value="P-TYPE CATION-TRANSPORTING ATPASE"/>
    <property type="match status" value="1"/>
</dbReference>
<keyword evidence="5" id="KW-0186">Copper</keyword>
<evidence type="ECO:0000256" key="2">
    <source>
        <dbReference type="ARBA" id="ARBA00015313"/>
    </source>
</evidence>
<feature type="domain" description="HMA" evidence="7">
    <location>
        <begin position="10"/>
        <end position="76"/>
    </location>
</feature>
<dbReference type="InterPro" id="IPR049740">
    <property type="entry name" value="CopZ"/>
</dbReference>
<evidence type="ECO:0000256" key="4">
    <source>
        <dbReference type="ARBA" id="ARBA00022723"/>
    </source>
</evidence>
<keyword evidence="6" id="KW-0143">Chaperone</keyword>
<evidence type="ECO:0000259" key="7">
    <source>
        <dbReference type="PROSITE" id="PS50846"/>
    </source>
</evidence>
<dbReference type="RefSeq" id="WP_069655964.1">
    <property type="nucleotide sequence ID" value="NZ_MIJF01000006.1"/>
</dbReference>
<dbReference type="Gene3D" id="3.30.70.100">
    <property type="match status" value="1"/>
</dbReference>
<evidence type="ECO:0000256" key="5">
    <source>
        <dbReference type="ARBA" id="ARBA00023008"/>
    </source>
</evidence>
<dbReference type="InterPro" id="IPR000428">
    <property type="entry name" value="Cu-bd"/>
</dbReference>
<evidence type="ECO:0000256" key="6">
    <source>
        <dbReference type="ARBA" id="ARBA00023186"/>
    </source>
</evidence>
<reference evidence="8 9" key="1">
    <citation type="submission" date="2016-09" db="EMBL/GenBank/DDBJ databases">
        <title>Draft genome sequence for the type strain of Vulcanibacillus modesticaldus BR, a strictly anaerobic, moderately thermophilic, and nitrate-reducing bacterium from deep sea-hydrothermal vents of the Mid-Atlantic Ridge.</title>
        <authorList>
            <person name="Abin C.A."/>
            <person name="Hollibaugh J.T."/>
        </authorList>
    </citation>
    <scope>NUCLEOTIDE SEQUENCE [LARGE SCALE GENOMIC DNA]</scope>
    <source>
        <strain evidence="8 9">BR</strain>
    </source>
</reference>
<name>A0A1D2YWV7_9BACI</name>
<dbReference type="NCBIfam" id="NF033795">
    <property type="entry name" value="chaper_CopZ_Bs"/>
    <property type="match status" value="1"/>
</dbReference>
<dbReference type="STRING" id="337097.BHF71_05980"/>
<dbReference type="EMBL" id="MIJF01000006">
    <property type="protein sequence ID" value="OEG00150.1"/>
    <property type="molecule type" value="Genomic_DNA"/>
</dbReference>
<protein>
    <recommendedName>
        <fullName evidence="2">Copper chaperone CopZ</fullName>
    </recommendedName>
</protein>
<dbReference type="PROSITE" id="PS50846">
    <property type="entry name" value="HMA_2"/>
    <property type="match status" value="1"/>
</dbReference>
<dbReference type="GO" id="GO:0005507">
    <property type="term" value="F:copper ion binding"/>
    <property type="evidence" value="ECO:0007669"/>
    <property type="project" value="InterPro"/>
</dbReference>
<dbReference type="NCBIfam" id="TIGR00003">
    <property type="entry name" value="copper ion binding protein"/>
    <property type="match status" value="1"/>
</dbReference>
<keyword evidence="9" id="KW-1185">Reference proteome</keyword>
<dbReference type="Pfam" id="PF00403">
    <property type="entry name" value="HMA"/>
    <property type="match status" value="1"/>
</dbReference>
<keyword evidence="3" id="KW-0963">Cytoplasm</keyword>
<evidence type="ECO:0000313" key="8">
    <source>
        <dbReference type="EMBL" id="OEG00150.1"/>
    </source>
</evidence>
<evidence type="ECO:0000256" key="1">
    <source>
        <dbReference type="ARBA" id="ARBA00004496"/>
    </source>
</evidence>
<dbReference type="InterPro" id="IPR006121">
    <property type="entry name" value="HMA_dom"/>
</dbReference>
<dbReference type="PRINTS" id="PR00944">
    <property type="entry name" value="CUEXPORT"/>
</dbReference>
<dbReference type="InterPro" id="IPR036163">
    <property type="entry name" value="HMA_dom_sf"/>
</dbReference>
<dbReference type="PANTHER" id="PTHR46594">
    <property type="entry name" value="P-TYPE CATION-TRANSPORTING ATPASE"/>
    <property type="match status" value="1"/>
</dbReference>